<proteinExistence type="predicted"/>
<evidence type="ECO:0008006" key="3">
    <source>
        <dbReference type="Google" id="ProtNLM"/>
    </source>
</evidence>
<sequence>FPCAPKRPSVAFNIRLLEFISLHSLHVAPNTTAWATTLESFWAKRGYAMHEAPAFRKRLANAMHWFDALNNLKDAYVSHSIDVLGKSIVWSAEFTNSDQNTMQAPRTKPLSGSGSVQSSKNLRASAFARPSSYLRKRCPLCFGG</sequence>
<evidence type="ECO:0000313" key="1">
    <source>
        <dbReference type="EMBL" id="KZV98431.1"/>
    </source>
</evidence>
<organism evidence="1 2">
    <name type="scientific">Exidia glandulosa HHB12029</name>
    <dbReference type="NCBI Taxonomy" id="1314781"/>
    <lineage>
        <taxon>Eukaryota</taxon>
        <taxon>Fungi</taxon>
        <taxon>Dikarya</taxon>
        <taxon>Basidiomycota</taxon>
        <taxon>Agaricomycotina</taxon>
        <taxon>Agaricomycetes</taxon>
        <taxon>Auriculariales</taxon>
        <taxon>Exidiaceae</taxon>
        <taxon>Exidia</taxon>
    </lineage>
</organism>
<feature type="non-terminal residue" evidence="1">
    <location>
        <position position="144"/>
    </location>
</feature>
<dbReference type="EMBL" id="KV425919">
    <property type="protein sequence ID" value="KZV98431.1"/>
    <property type="molecule type" value="Genomic_DNA"/>
</dbReference>
<dbReference type="Proteomes" id="UP000077266">
    <property type="component" value="Unassembled WGS sequence"/>
</dbReference>
<evidence type="ECO:0000313" key="2">
    <source>
        <dbReference type="Proteomes" id="UP000077266"/>
    </source>
</evidence>
<feature type="non-terminal residue" evidence="1">
    <location>
        <position position="1"/>
    </location>
</feature>
<name>A0A165LWM0_EXIGL</name>
<dbReference type="InParanoid" id="A0A165LWM0"/>
<dbReference type="OrthoDB" id="3200967at2759"/>
<reference evidence="1 2" key="1">
    <citation type="journal article" date="2016" name="Mol. Biol. Evol.">
        <title>Comparative Genomics of Early-Diverging Mushroom-Forming Fungi Provides Insights into the Origins of Lignocellulose Decay Capabilities.</title>
        <authorList>
            <person name="Nagy L.G."/>
            <person name="Riley R."/>
            <person name="Tritt A."/>
            <person name="Adam C."/>
            <person name="Daum C."/>
            <person name="Floudas D."/>
            <person name="Sun H."/>
            <person name="Yadav J.S."/>
            <person name="Pangilinan J."/>
            <person name="Larsson K.H."/>
            <person name="Matsuura K."/>
            <person name="Barry K."/>
            <person name="Labutti K."/>
            <person name="Kuo R."/>
            <person name="Ohm R.A."/>
            <person name="Bhattacharya S.S."/>
            <person name="Shirouzu T."/>
            <person name="Yoshinaga Y."/>
            <person name="Martin F.M."/>
            <person name="Grigoriev I.V."/>
            <person name="Hibbett D.S."/>
        </authorList>
    </citation>
    <scope>NUCLEOTIDE SEQUENCE [LARGE SCALE GENOMIC DNA]</scope>
    <source>
        <strain evidence="1 2">HHB12029</strain>
    </source>
</reference>
<keyword evidence="2" id="KW-1185">Reference proteome</keyword>
<dbReference type="AlphaFoldDB" id="A0A165LWM0"/>
<gene>
    <name evidence="1" type="ORF">EXIGLDRAFT_568177</name>
</gene>
<protein>
    <recommendedName>
        <fullName evidence="3">CxC1-like cysteine cluster associated with KDZ transposases domain-containing protein</fullName>
    </recommendedName>
</protein>
<accession>A0A165LWM0</accession>